<sequence length="297" mass="33404">MALEISSVLKKFGEKTVVDNLSFEIENPGVFGLLGTNGAGKTTTIRMILGILEKNSGTIEWNGKAVTRETVKFGYLPEERGLYPKAKVVDQLSYFGKLRGMDGKSVKKAINYWFDRLKVSEYSNFTAEQLSKGNQQKIQLITALLHDPELIILDEPLSGLDPVNADLFKSVINELVEKDKFIIMSSHQMQSIEEYCKGLVILKDGQTILKGNLKQIKAGYGRTNLTVNCQEGIEDLIKEQGMNILSKTATGYEFKIKSDQQAYSLLEKIITSKIRLDKFEIREPSLHEIFIEKVGEQ</sequence>
<name>A0A401UTI3_9CLOT</name>
<dbReference type="PROSITE" id="PS00211">
    <property type="entry name" value="ABC_TRANSPORTER_1"/>
    <property type="match status" value="1"/>
</dbReference>
<keyword evidence="4 6" id="KW-0067">ATP-binding</keyword>
<protein>
    <submittedName>
        <fullName evidence="6">ABC transporter ATP-binding protein</fullName>
    </submittedName>
</protein>
<dbReference type="InterPro" id="IPR003439">
    <property type="entry name" value="ABC_transporter-like_ATP-bd"/>
</dbReference>
<dbReference type="InterPro" id="IPR017871">
    <property type="entry name" value="ABC_transporter-like_CS"/>
</dbReference>
<dbReference type="GO" id="GO:0016887">
    <property type="term" value="F:ATP hydrolysis activity"/>
    <property type="evidence" value="ECO:0007669"/>
    <property type="project" value="InterPro"/>
</dbReference>
<dbReference type="PANTHER" id="PTHR42711">
    <property type="entry name" value="ABC TRANSPORTER ATP-BINDING PROTEIN"/>
    <property type="match status" value="1"/>
</dbReference>
<dbReference type="SMART" id="SM00382">
    <property type="entry name" value="AAA"/>
    <property type="match status" value="1"/>
</dbReference>
<dbReference type="InterPro" id="IPR050763">
    <property type="entry name" value="ABC_transporter_ATP-binding"/>
</dbReference>
<gene>
    <name evidence="6" type="ORF">Ctaglu_44440</name>
</gene>
<dbReference type="InterPro" id="IPR003593">
    <property type="entry name" value="AAA+_ATPase"/>
</dbReference>
<organism evidence="6 7">
    <name type="scientific">Clostridium tagluense</name>
    <dbReference type="NCBI Taxonomy" id="360422"/>
    <lineage>
        <taxon>Bacteria</taxon>
        <taxon>Bacillati</taxon>
        <taxon>Bacillota</taxon>
        <taxon>Clostridia</taxon>
        <taxon>Eubacteriales</taxon>
        <taxon>Clostridiaceae</taxon>
        <taxon>Clostridium</taxon>
    </lineage>
</organism>
<dbReference type="GO" id="GO:0005524">
    <property type="term" value="F:ATP binding"/>
    <property type="evidence" value="ECO:0007669"/>
    <property type="project" value="UniProtKB-KW"/>
</dbReference>
<dbReference type="InterPro" id="IPR027417">
    <property type="entry name" value="P-loop_NTPase"/>
</dbReference>
<dbReference type="EMBL" id="BHYK01000042">
    <property type="protein sequence ID" value="GCD12821.1"/>
    <property type="molecule type" value="Genomic_DNA"/>
</dbReference>
<keyword evidence="7" id="KW-1185">Reference proteome</keyword>
<dbReference type="PROSITE" id="PS50893">
    <property type="entry name" value="ABC_TRANSPORTER_2"/>
    <property type="match status" value="1"/>
</dbReference>
<dbReference type="Gene3D" id="3.40.50.300">
    <property type="entry name" value="P-loop containing nucleotide triphosphate hydrolases"/>
    <property type="match status" value="1"/>
</dbReference>
<dbReference type="PANTHER" id="PTHR42711:SF5">
    <property type="entry name" value="ABC TRANSPORTER ATP-BINDING PROTEIN NATA"/>
    <property type="match status" value="1"/>
</dbReference>
<comment type="similarity">
    <text evidence="1">Belongs to the ABC transporter superfamily.</text>
</comment>
<keyword evidence="2" id="KW-0813">Transport</keyword>
<dbReference type="AlphaFoldDB" id="A0A401UTI3"/>
<dbReference type="Pfam" id="PF00005">
    <property type="entry name" value="ABC_tran"/>
    <property type="match status" value="1"/>
</dbReference>
<evidence type="ECO:0000313" key="7">
    <source>
        <dbReference type="Proteomes" id="UP000287872"/>
    </source>
</evidence>
<dbReference type="SUPFAM" id="SSF52540">
    <property type="entry name" value="P-loop containing nucleoside triphosphate hydrolases"/>
    <property type="match status" value="1"/>
</dbReference>
<dbReference type="InterPro" id="IPR025302">
    <property type="entry name" value="DrrA1/2-like_C"/>
</dbReference>
<evidence type="ECO:0000256" key="1">
    <source>
        <dbReference type="ARBA" id="ARBA00005417"/>
    </source>
</evidence>
<proteinExistence type="inferred from homology"/>
<comment type="caution">
    <text evidence="6">The sequence shown here is derived from an EMBL/GenBank/DDBJ whole genome shotgun (WGS) entry which is preliminary data.</text>
</comment>
<dbReference type="Pfam" id="PF13732">
    <property type="entry name" value="DrrA1-3_C"/>
    <property type="match status" value="1"/>
</dbReference>
<evidence type="ECO:0000259" key="5">
    <source>
        <dbReference type="PROSITE" id="PS50893"/>
    </source>
</evidence>
<evidence type="ECO:0000256" key="3">
    <source>
        <dbReference type="ARBA" id="ARBA00022741"/>
    </source>
</evidence>
<dbReference type="Proteomes" id="UP000287872">
    <property type="component" value="Unassembled WGS sequence"/>
</dbReference>
<evidence type="ECO:0000256" key="2">
    <source>
        <dbReference type="ARBA" id="ARBA00022448"/>
    </source>
</evidence>
<feature type="domain" description="ABC transporter" evidence="5">
    <location>
        <begin position="3"/>
        <end position="229"/>
    </location>
</feature>
<evidence type="ECO:0000313" key="6">
    <source>
        <dbReference type="EMBL" id="GCD12821.1"/>
    </source>
</evidence>
<reference evidence="6 7" key="1">
    <citation type="submission" date="2018-11" db="EMBL/GenBank/DDBJ databases">
        <title>Genome sequencing and assembly of Clostridium tagluense strain A121.</title>
        <authorList>
            <person name="Murakami T."/>
            <person name="Segawa T."/>
            <person name="Shcherbakova V.A."/>
            <person name="Mori H."/>
            <person name="Yoshimura Y."/>
        </authorList>
    </citation>
    <scope>NUCLEOTIDE SEQUENCE [LARGE SCALE GENOMIC DNA]</scope>
    <source>
        <strain evidence="6 7">A121</strain>
    </source>
</reference>
<accession>A0A401UTI3</accession>
<dbReference type="RefSeq" id="WP_125005811.1">
    <property type="nucleotide sequence ID" value="NZ_BHYK01000042.1"/>
</dbReference>
<evidence type="ECO:0000256" key="4">
    <source>
        <dbReference type="ARBA" id="ARBA00022840"/>
    </source>
</evidence>
<keyword evidence="3" id="KW-0547">Nucleotide-binding</keyword>
<dbReference type="OrthoDB" id="9801987at2"/>